<dbReference type="InterPro" id="IPR035906">
    <property type="entry name" value="MetI-like_sf"/>
</dbReference>
<sequence length="307" mass="33129">MSTPAGARSAARRSRGRGLVERSAPVVMLAPIIIVLAALTLYPFFANVWYSLHARDLTQPFQTGFNAPRNFEAVIEGGSLLHALSITGQFVVIALIVELVLGGLIALALWQPIRGARLFSTILILPFGLTPVALALAWRLLLNPAGGGLNAILAHLGLPTLDWTASPALALPSLILVDVWQWTPFVTLILLAGLVALPNEPFEAASVEGAGYWRSVFDIALPLLKPLILVVVLFRGIDLFRTFDTFWVITGGGPGNATETLNMLLYRLAFQNLNFGQAAALALVMLVIVILCTQPLMKRLVARKDGR</sequence>
<evidence type="ECO:0000256" key="4">
    <source>
        <dbReference type="ARBA" id="ARBA00023136"/>
    </source>
</evidence>
<protein>
    <submittedName>
        <fullName evidence="7">Multiple sugar transport system permease protein</fullName>
    </submittedName>
</protein>
<dbReference type="Proteomes" id="UP000523821">
    <property type="component" value="Unassembled WGS sequence"/>
</dbReference>
<organism evidence="7 8">
    <name type="scientific">Prosthecomicrobium pneumaticum</name>
    <dbReference type="NCBI Taxonomy" id="81895"/>
    <lineage>
        <taxon>Bacteria</taxon>
        <taxon>Pseudomonadati</taxon>
        <taxon>Pseudomonadota</taxon>
        <taxon>Alphaproteobacteria</taxon>
        <taxon>Hyphomicrobiales</taxon>
        <taxon>Kaistiaceae</taxon>
        <taxon>Prosthecomicrobium</taxon>
    </lineage>
</organism>
<comment type="caution">
    <text evidence="7">The sequence shown here is derived from an EMBL/GenBank/DDBJ whole genome shotgun (WGS) entry which is preliminary data.</text>
</comment>
<feature type="transmembrane region" description="Helical" evidence="5">
    <location>
        <begin position="275"/>
        <end position="297"/>
    </location>
</feature>
<dbReference type="EMBL" id="JACHOO010000001">
    <property type="protein sequence ID" value="MBB5751611.1"/>
    <property type="molecule type" value="Genomic_DNA"/>
</dbReference>
<evidence type="ECO:0000259" key="6">
    <source>
        <dbReference type="PROSITE" id="PS50928"/>
    </source>
</evidence>
<evidence type="ECO:0000256" key="1">
    <source>
        <dbReference type="ARBA" id="ARBA00004651"/>
    </source>
</evidence>
<keyword evidence="8" id="KW-1185">Reference proteome</keyword>
<name>A0A7W9CU71_9HYPH</name>
<keyword evidence="2 5" id="KW-0812">Transmembrane</keyword>
<dbReference type="PANTHER" id="PTHR43759:SF1">
    <property type="entry name" value="GLUCOSE IMPORT SYSTEM PERMEASE PROTEIN GLCT"/>
    <property type="match status" value="1"/>
</dbReference>
<keyword evidence="3 5" id="KW-1133">Transmembrane helix</keyword>
<dbReference type="Pfam" id="PF00528">
    <property type="entry name" value="BPD_transp_1"/>
    <property type="match status" value="1"/>
</dbReference>
<dbReference type="Gene3D" id="1.10.3720.10">
    <property type="entry name" value="MetI-like"/>
    <property type="match status" value="1"/>
</dbReference>
<dbReference type="SUPFAM" id="SSF161098">
    <property type="entry name" value="MetI-like"/>
    <property type="match status" value="1"/>
</dbReference>
<evidence type="ECO:0000256" key="3">
    <source>
        <dbReference type="ARBA" id="ARBA00022989"/>
    </source>
</evidence>
<dbReference type="CDD" id="cd06261">
    <property type="entry name" value="TM_PBP2"/>
    <property type="match status" value="1"/>
</dbReference>
<dbReference type="PANTHER" id="PTHR43759">
    <property type="entry name" value="TREHALOSE TRANSPORT SYSTEM PERMEASE PROTEIN SUGA"/>
    <property type="match status" value="1"/>
</dbReference>
<dbReference type="GO" id="GO:0005886">
    <property type="term" value="C:plasma membrane"/>
    <property type="evidence" value="ECO:0007669"/>
    <property type="project" value="UniProtKB-SubCell"/>
</dbReference>
<feature type="transmembrane region" description="Helical" evidence="5">
    <location>
        <begin position="122"/>
        <end position="141"/>
    </location>
</feature>
<comment type="subcellular location">
    <subcellularLocation>
        <location evidence="1 5">Cell membrane</location>
        <topology evidence="1 5">Multi-pass membrane protein</topology>
    </subcellularLocation>
</comment>
<evidence type="ECO:0000256" key="5">
    <source>
        <dbReference type="RuleBase" id="RU363032"/>
    </source>
</evidence>
<dbReference type="GO" id="GO:0055085">
    <property type="term" value="P:transmembrane transport"/>
    <property type="evidence" value="ECO:0007669"/>
    <property type="project" value="InterPro"/>
</dbReference>
<dbReference type="InterPro" id="IPR000515">
    <property type="entry name" value="MetI-like"/>
</dbReference>
<keyword evidence="7" id="KW-0762">Sugar transport</keyword>
<feature type="transmembrane region" description="Helical" evidence="5">
    <location>
        <begin position="23"/>
        <end position="45"/>
    </location>
</feature>
<dbReference type="PROSITE" id="PS50928">
    <property type="entry name" value="ABC_TM1"/>
    <property type="match status" value="1"/>
</dbReference>
<evidence type="ECO:0000313" key="8">
    <source>
        <dbReference type="Proteomes" id="UP000523821"/>
    </source>
</evidence>
<keyword evidence="5" id="KW-0813">Transport</keyword>
<evidence type="ECO:0000256" key="2">
    <source>
        <dbReference type="ARBA" id="ARBA00022692"/>
    </source>
</evidence>
<evidence type="ECO:0000313" key="7">
    <source>
        <dbReference type="EMBL" id="MBB5751611.1"/>
    </source>
</evidence>
<keyword evidence="4 5" id="KW-0472">Membrane</keyword>
<accession>A0A7W9CU71</accession>
<comment type="similarity">
    <text evidence="5">Belongs to the binding-protein-dependent transport system permease family.</text>
</comment>
<feature type="domain" description="ABC transmembrane type-1" evidence="6">
    <location>
        <begin position="84"/>
        <end position="296"/>
    </location>
</feature>
<reference evidence="7 8" key="1">
    <citation type="submission" date="2020-08" db="EMBL/GenBank/DDBJ databases">
        <title>Genomic Encyclopedia of Type Strains, Phase IV (KMG-IV): sequencing the most valuable type-strain genomes for metagenomic binning, comparative biology and taxonomic classification.</title>
        <authorList>
            <person name="Goeker M."/>
        </authorList>
    </citation>
    <scope>NUCLEOTIDE SEQUENCE [LARGE SCALE GENOMIC DNA]</scope>
    <source>
        <strain evidence="7 8">DSM 16268</strain>
    </source>
</reference>
<feature type="transmembrane region" description="Helical" evidence="5">
    <location>
        <begin position="179"/>
        <end position="198"/>
    </location>
</feature>
<dbReference type="RefSeq" id="WP_183852434.1">
    <property type="nucleotide sequence ID" value="NZ_JACHOO010000001.1"/>
</dbReference>
<feature type="transmembrane region" description="Helical" evidence="5">
    <location>
        <begin position="90"/>
        <end position="110"/>
    </location>
</feature>
<gene>
    <name evidence="7" type="ORF">GGQ63_000654</name>
</gene>
<proteinExistence type="inferred from homology"/>
<dbReference type="InterPro" id="IPR052730">
    <property type="entry name" value="Sugar_ABC_transporter"/>
</dbReference>
<feature type="transmembrane region" description="Helical" evidence="5">
    <location>
        <begin position="219"/>
        <end position="237"/>
    </location>
</feature>
<dbReference type="AlphaFoldDB" id="A0A7W9CU71"/>